<keyword evidence="4" id="KW-1185">Reference proteome</keyword>
<organism evidence="4">
    <name type="scientific">Grosmannia clavigera (strain kw1407 / UAMH 11150)</name>
    <name type="common">Blue stain fungus</name>
    <name type="synonym">Graphiocladiella clavigera</name>
    <dbReference type="NCBI Taxonomy" id="655863"/>
    <lineage>
        <taxon>Eukaryota</taxon>
        <taxon>Fungi</taxon>
        <taxon>Dikarya</taxon>
        <taxon>Ascomycota</taxon>
        <taxon>Pezizomycotina</taxon>
        <taxon>Sordariomycetes</taxon>
        <taxon>Sordariomycetidae</taxon>
        <taxon>Ophiostomatales</taxon>
        <taxon>Ophiostomataceae</taxon>
        <taxon>Leptographium</taxon>
    </lineage>
</organism>
<sequence>MVFARSIFTFTVLAAVPLAYGQGVIQSAQGAKGSPASLGLQVKTGGTDANIINSKEIVSNVVNECGRTLLGGNIDIGENTEEQLANNTVTSVTKGSTVTVKIAKGSASGAGPYTCDLDLTSNGNGATGQTNLTVAETDSNGSISLAVTMPSDMACIGASTGNVCTVRCFNSAAAGPFGGCFAVKQTDTTAKANTPDNIETEQTAAGIAAQVAVNKADLASALAANANAGASEAEQGLAAVKALADDSTATADSAAATSTAKATKTKGSGAKATNAAKGNGNGFKGFGGFGGNGANGFGANGANGAKAAAGNGFRGFGNAKRNMRWGKRYVVPAVEATEDN</sequence>
<feature type="region of interest" description="Disordered" evidence="1">
    <location>
        <begin position="253"/>
        <end position="277"/>
    </location>
</feature>
<proteinExistence type="predicted"/>
<dbReference type="InterPro" id="IPR021476">
    <property type="entry name" value="Egh16-like"/>
</dbReference>
<gene>
    <name evidence="3" type="ORF">CMQ_5173</name>
</gene>
<evidence type="ECO:0000256" key="2">
    <source>
        <dbReference type="SAM" id="SignalP"/>
    </source>
</evidence>
<dbReference type="STRING" id="655863.F0XBH0"/>
<dbReference type="EMBL" id="GL629756">
    <property type="protein sequence ID" value="EFX04911.1"/>
    <property type="molecule type" value="Genomic_DNA"/>
</dbReference>
<dbReference type="OrthoDB" id="3241054at2759"/>
<dbReference type="PANTHER" id="PTHR34618:SF3">
    <property type="entry name" value="GEGH 16 PROTEIN"/>
    <property type="match status" value="1"/>
</dbReference>
<name>F0XBH0_GROCL</name>
<evidence type="ECO:0000313" key="4">
    <source>
        <dbReference type="Proteomes" id="UP000007796"/>
    </source>
</evidence>
<reference evidence="3 4" key="1">
    <citation type="journal article" date="2011" name="Proc. Natl. Acad. Sci. U.S.A.">
        <title>Genome and transcriptome analyses of the mountain pine beetle-fungal symbiont Grosmannia clavigera, a lodgepole pine pathogen.</title>
        <authorList>
            <person name="DiGuistini S."/>
            <person name="Wang Y."/>
            <person name="Liao N.Y."/>
            <person name="Taylor G."/>
            <person name="Tanguay P."/>
            <person name="Feau N."/>
            <person name="Henrissat B."/>
            <person name="Chan S.K."/>
            <person name="Hesse-Orce U."/>
            <person name="Alamouti S.M."/>
            <person name="Tsui C.K.M."/>
            <person name="Docking R.T."/>
            <person name="Levasseur A."/>
            <person name="Haridas S."/>
            <person name="Robertson G."/>
            <person name="Birol I."/>
            <person name="Holt R.A."/>
            <person name="Marra M.A."/>
            <person name="Hamelin R.C."/>
            <person name="Hirst M."/>
            <person name="Jones S.J.M."/>
            <person name="Bohlmann J."/>
            <person name="Breuil C."/>
        </authorList>
    </citation>
    <scope>NUCLEOTIDE SEQUENCE [LARGE SCALE GENOMIC DNA]</scope>
    <source>
        <strain evidence="4">kw1407 / UAMH 11150</strain>
    </source>
</reference>
<dbReference type="HOGENOM" id="CLU_047729_1_1_1"/>
<evidence type="ECO:0000313" key="3">
    <source>
        <dbReference type="EMBL" id="EFX04911.1"/>
    </source>
</evidence>
<feature type="signal peptide" evidence="2">
    <location>
        <begin position="1"/>
        <end position="21"/>
    </location>
</feature>
<dbReference type="PANTHER" id="PTHR34618">
    <property type="entry name" value="SURFACE PROTEIN MAS1, PUTATIVE-RELATED"/>
    <property type="match status" value="1"/>
</dbReference>
<dbReference type="RefSeq" id="XP_014174393.1">
    <property type="nucleotide sequence ID" value="XM_014318918.1"/>
</dbReference>
<accession>F0XBH0</accession>
<protein>
    <submittedName>
        <fullName evidence="3">Gas1-like protein</fullName>
    </submittedName>
</protein>
<dbReference type="GeneID" id="25978466"/>
<feature type="chain" id="PRO_5003263831" evidence="2">
    <location>
        <begin position="22"/>
        <end position="340"/>
    </location>
</feature>
<dbReference type="Proteomes" id="UP000007796">
    <property type="component" value="Unassembled WGS sequence"/>
</dbReference>
<dbReference type="AlphaFoldDB" id="F0XBH0"/>
<keyword evidence="2" id="KW-0732">Signal</keyword>
<dbReference type="InParanoid" id="F0XBH0"/>
<evidence type="ECO:0000256" key="1">
    <source>
        <dbReference type="SAM" id="MobiDB-lite"/>
    </source>
</evidence>
<dbReference type="eggNOG" id="ENOG502RWTH">
    <property type="taxonomic scope" value="Eukaryota"/>
</dbReference>
<dbReference type="Pfam" id="PF11327">
    <property type="entry name" value="Egh16-like"/>
    <property type="match status" value="1"/>
</dbReference>